<dbReference type="EMBL" id="JBJJXI010000122">
    <property type="protein sequence ID" value="KAL3389995.1"/>
    <property type="molecule type" value="Genomic_DNA"/>
</dbReference>
<name>A0ABD2WA90_9HYME</name>
<dbReference type="AlphaFoldDB" id="A0ABD2WA90"/>
<protein>
    <submittedName>
        <fullName evidence="1">Uncharacterized protein</fullName>
    </submittedName>
</protein>
<evidence type="ECO:0000313" key="2">
    <source>
        <dbReference type="Proteomes" id="UP001627154"/>
    </source>
</evidence>
<keyword evidence="2" id="KW-1185">Reference proteome</keyword>
<gene>
    <name evidence="1" type="ORF">TKK_015339</name>
</gene>
<dbReference type="Proteomes" id="UP001627154">
    <property type="component" value="Unassembled WGS sequence"/>
</dbReference>
<proteinExistence type="predicted"/>
<organism evidence="1 2">
    <name type="scientific">Trichogramma kaykai</name>
    <dbReference type="NCBI Taxonomy" id="54128"/>
    <lineage>
        <taxon>Eukaryota</taxon>
        <taxon>Metazoa</taxon>
        <taxon>Ecdysozoa</taxon>
        <taxon>Arthropoda</taxon>
        <taxon>Hexapoda</taxon>
        <taxon>Insecta</taxon>
        <taxon>Pterygota</taxon>
        <taxon>Neoptera</taxon>
        <taxon>Endopterygota</taxon>
        <taxon>Hymenoptera</taxon>
        <taxon>Apocrita</taxon>
        <taxon>Proctotrupomorpha</taxon>
        <taxon>Chalcidoidea</taxon>
        <taxon>Trichogrammatidae</taxon>
        <taxon>Trichogramma</taxon>
    </lineage>
</organism>
<comment type="caution">
    <text evidence="1">The sequence shown here is derived from an EMBL/GenBank/DDBJ whole genome shotgun (WGS) entry which is preliminary data.</text>
</comment>
<sequence>MRIERFYKSRDEAAICLKPCKIRPSAPRAKRRSQQHSFTAMHMYSYNGLYPRCYVRVYVQARSRLYNTIYTYALLLSLDSTAPMFFAIRPRIFPYQKTHTLGANVTECPRDADAMSGVTSTEICKR</sequence>
<evidence type="ECO:0000313" key="1">
    <source>
        <dbReference type="EMBL" id="KAL3389995.1"/>
    </source>
</evidence>
<accession>A0ABD2WA90</accession>
<reference evidence="1 2" key="1">
    <citation type="journal article" date="2024" name="bioRxiv">
        <title>A reference genome for Trichogramma kaykai: A tiny desert-dwelling parasitoid wasp with competing sex-ratio distorters.</title>
        <authorList>
            <person name="Culotta J."/>
            <person name="Lindsey A.R."/>
        </authorList>
    </citation>
    <scope>NUCLEOTIDE SEQUENCE [LARGE SCALE GENOMIC DNA]</scope>
    <source>
        <strain evidence="1 2">KSX58</strain>
    </source>
</reference>